<name>A0A0N1HT45_9EURO</name>
<keyword evidence="1" id="KW-0732">Signal</keyword>
<sequence length="181" mass="19796">MKFTLTTATLLLSASLSQATVEADSSLNTTSLRARYMMKWDSWQGNAPYSFCDQCPEPARDGAKGPVSCNTNSHTCDGKALTNDICAQQCSCDLPSGFITCKAWSGCRDRTVEWNCQCHSVAVPTEGKCIGFMSWDQGLQAQKTGKWPSIPPNKIKAHPIPQDVSAFKKRAFGRWGGFGLF</sequence>
<gene>
    <name evidence="2" type="ORF">AB675_5660</name>
</gene>
<evidence type="ECO:0000313" key="2">
    <source>
        <dbReference type="EMBL" id="KPI42043.1"/>
    </source>
</evidence>
<accession>A0A0N1HT45</accession>
<keyword evidence="3" id="KW-1185">Reference proteome</keyword>
<evidence type="ECO:0000313" key="3">
    <source>
        <dbReference type="Proteomes" id="UP000038010"/>
    </source>
</evidence>
<organism evidence="2 3">
    <name type="scientific">Cyphellophora attinorum</name>
    <dbReference type="NCBI Taxonomy" id="1664694"/>
    <lineage>
        <taxon>Eukaryota</taxon>
        <taxon>Fungi</taxon>
        <taxon>Dikarya</taxon>
        <taxon>Ascomycota</taxon>
        <taxon>Pezizomycotina</taxon>
        <taxon>Eurotiomycetes</taxon>
        <taxon>Chaetothyriomycetidae</taxon>
        <taxon>Chaetothyriales</taxon>
        <taxon>Cyphellophoraceae</taxon>
        <taxon>Cyphellophora</taxon>
    </lineage>
</organism>
<comment type="caution">
    <text evidence="2">The sequence shown here is derived from an EMBL/GenBank/DDBJ whole genome shotgun (WGS) entry which is preliminary data.</text>
</comment>
<dbReference type="RefSeq" id="XP_018002006.1">
    <property type="nucleotide sequence ID" value="XM_018145891.1"/>
</dbReference>
<protein>
    <submittedName>
        <fullName evidence="2">Uncharacterized protein</fullName>
    </submittedName>
</protein>
<evidence type="ECO:0000256" key="1">
    <source>
        <dbReference type="SAM" id="SignalP"/>
    </source>
</evidence>
<dbReference type="GeneID" id="28737771"/>
<reference evidence="2 3" key="1">
    <citation type="submission" date="2015-06" db="EMBL/GenBank/DDBJ databases">
        <title>Draft genome of the ant-associated black yeast Phialophora attae CBS 131958.</title>
        <authorList>
            <person name="Moreno L.F."/>
            <person name="Stielow B.J."/>
            <person name="de Hoog S."/>
            <person name="Vicente V.A."/>
            <person name="Weiss V.A."/>
            <person name="de Vries M."/>
            <person name="Cruz L.M."/>
            <person name="Souza E.M."/>
        </authorList>
    </citation>
    <scope>NUCLEOTIDE SEQUENCE [LARGE SCALE GENOMIC DNA]</scope>
    <source>
        <strain evidence="2 3">CBS 131958</strain>
    </source>
</reference>
<dbReference type="AlphaFoldDB" id="A0A0N1HT45"/>
<dbReference type="EMBL" id="LFJN01000008">
    <property type="protein sequence ID" value="KPI42043.1"/>
    <property type="molecule type" value="Genomic_DNA"/>
</dbReference>
<dbReference type="Proteomes" id="UP000038010">
    <property type="component" value="Unassembled WGS sequence"/>
</dbReference>
<feature type="chain" id="PRO_5005873583" evidence="1">
    <location>
        <begin position="20"/>
        <end position="181"/>
    </location>
</feature>
<dbReference type="VEuPathDB" id="FungiDB:AB675_5660"/>
<proteinExistence type="predicted"/>
<feature type="signal peptide" evidence="1">
    <location>
        <begin position="1"/>
        <end position="19"/>
    </location>
</feature>